<proteinExistence type="predicted"/>
<evidence type="ECO:0000313" key="2">
    <source>
        <dbReference type="EMBL" id="ORA03679.1"/>
    </source>
</evidence>
<accession>A0A1W9YUL7</accession>
<feature type="signal peptide" evidence="1">
    <location>
        <begin position="1"/>
        <end position="39"/>
    </location>
</feature>
<organism evidence="2 3">
    <name type="scientific">Mycolicibacterium bacteremicum</name>
    <name type="common">Mycobacterium bacteremicum</name>
    <dbReference type="NCBI Taxonomy" id="564198"/>
    <lineage>
        <taxon>Bacteria</taxon>
        <taxon>Bacillati</taxon>
        <taxon>Actinomycetota</taxon>
        <taxon>Actinomycetes</taxon>
        <taxon>Mycobacteriales</taxon>
        <taxon>Mycobacteriaceae</taxon>
        <taxon>Mycolicibacterium</taxon>
    </lineage>
</organism>
<comment type="caution">
    <text evidence="2">The sequence shown here is derived from an EMBL/GenBank/DDBJ whole genome shotgun (WGS) entry which is preliminary data.</text>
</comment>
<evidence type="ECO:0000256" key="1">
    <source>
        <dbReference type="SAM" id="SignalP"/>
    </source>
</evidence>
<feature type="chain" id="PRO_5012642503" description="Secreted protein" evidence="1">
    <location>
        <begin position="40"/>
        <end position="150"/>
    </location>
</feature>
<sequence length="150" mass="15513">MTVMRKATSKIGANVGAAAGAAALLAGAALAFGPATANAEPEGQLVRYTLATGAPYQFQVFYLTAQPPSMEAYNADAYAYAKRETITVSPGAPWVFETTLADPQWAILQVSSTTKGSVGPPNAHCDIAVGDQVIAAADNPYSVTCQGTQW</sequence>
<reference evidence="2 3" key="1">
    <citation type="submission" date="2017-02" db="EMBL/GenBank/DDBJ databases">
        <title>The new phylogeny of genus Mycobacterium.</title>
        <authorList>
            <person name="Tortoli E."/>
            <person name="Trovato A."/>
            <person name="Cirillo D.M."/>
        </authorList>
    </citation>
    <scope>NUCLEOTIDE SEQUENCE [LARGE SCALE GENOMIC DNA]</scope>
    <source>
        <strain evidence="2 3">DSM 45578</strain>
    </source>
</reference>
<keyword evidence="1" id="KW-0732">Signal</keyword>
<dbReference type="EMBL" id="MVHJ01000014">
    <property type="protein sequence ID" value="ORA03679.1"/>
    <property type="molecule type" value="Genomic_DNA"/>
</dbReference>
<dbReference type="Proteomes" id="UP000192366">
    <property type="component" value="Unassembled WGS sequence"/>
</dbReference>
<name>A0A1W9YUL7_MYCBA</name>
<dbReference type="AlphaFoldDB" id="A0A1W9YUL7"/>
<protein>
    <recommendedName>
        <fullName evidence="4">Secreted protein</fullName>
    </recommendedName>
</protein>
<gene>
    <name evidence="2" type="ORF">BST17_17555</name>
</gene>
<dbReference type="STRING" id="564198.BST17_17555"/>
<keyword evidence="3" id="KW-1185">Reference proteome</keyword>
<evidence type="ECO:0008006" key="4">
    <source>
        <dbReference type="Google" id="ProtNLM"/>
    </source>
</evidence>
<evidence type="ECO:0000313" key="3">
    <source>
        <dbReference type="Proteomes" id="UP000192366"/>
    </source>
</evidence>
<dbReference type="OrthoDB" id="4621589at2"/>